<evidence type="ECO:0000313" key="6">
    <source>
        <dbReference type="Proteomes" id="UP000281431"/>
    </source>
</evidence>
<name>A0A3N6NR12_NATCH</name>
<dbReference type="OrthoDB" id="251292at2157"/>
<dbReference type="PANTHER" id="PTHR43004">
    <property type="entry name" value="TRK SYSTEM POTASSIUM UPTAKE PROTEIN"/>
    <property type="match status" value="1"/>
</dbReference>
<dbReference type="EMBL" id="REFZ01000002">
    <property type="protein sequence ID" value="RQH02363.1"/>
    <property type="molecule type" value="Genomic_DNA"/>
</dbReference>
<dbReference type="Pfam" id="PF01494">
    <property type="entry name" value="FAD_binding_3"/>
    <property type="match status" value="1"/>
</dbReference>
<evidence type="ECO:0000259" key="4">
    <source>
        <dbReference type="Pfam" id="PF01494"/>
    </source>
</evidence>
<protein>
    <recommendedName>
        <fullName evidence="4">FAD-binding domain-containing protein</fullName>
    </recommendedName>
</protein>
<keyword evidence="2" id="KW-0285">Flavoprotein</keyword>
<dbReference type="PANTHER" id="PTHR43004:SF19">
    <property type="entry name" value="BINDING MONOOXYGENASE, PUTATIVE (JCVI)-RELATED"/>
    <property type="match status" value="1"/>
</dbReference>
<keyword evidence="6" id="KW-1185">Reference proteome</keyword>
<evidence type="ECO:0000256" key="1">
    <source>
        <dbReference type="ARBA" id="ARBA00001974"/>
    </source>
</evidence>
<dbReference type="Proteomes" id="UP000281431">
    <property type="component" value="Unassembled WGS sequence"/>
</dbReference>
<dbReference type="InterPro" id="IPR002938">
    <property type="entry name" value="FAD-bd"/>
</dbReference>
<evidence type="ECO:0000256" key="2">
    <source>
        <dbReference type="ARBA" id="ARBA00022630"/>
    </source>
</evidence>
<dbReference type="SUPFAM" id="SSF51905">
    <property type="entry name" value="FAD/NAD(P)-binding domain"/>
    <property type="match status" value="1"/>
</dbReference>
<comment type="caution">
    <text evidence="5">The sequence shown here is derived from an EMBL/GenBank/DDBJ whole genome shotgun (WGS) entry which is preliminary data.</text>
</comment>
<comment type="cofactor">
    <cofactor evidence="1">
        <name>FAD</name>
        <dbReference type="ChEBI" id="CHEBI:57692"/>
    </cofactor>
</comment>
<accession>A0A3N6NR12</accession>
<dbReference type="GO" id="GO:0016709">
    <property type="term" value="F:oxidoreductase activity, acting on paired donors, with incorporation or reduction of molecular oxygen, NAD(P)H as one donor, and incorporation of one atom of oxygen"/>
    <property type="evidence" value="ECO:0007669"/>
    <property type="project" value="UniProtKB-ARBA"/>
</dbReference>
<proteinExistence type="predicted"/>
<dbReference type="InterPro" id="IPR050641">
    <property type="entry name" value="RIFMO-like"/>
</dbReference>
<gene>
    <name evidence="5" type="ORF">EA472_03410</name>
</gene>
<dbReference type="NCBIfam" id="NF004780">
    <property type="entry name" value="PRK06126.1"/>
    <property type="match status" value="1"/>
</dbReference>
<dbReference type="PRINTS" id="PR00420">
    <property type="entry name" value="RNGMNOXGNASE"/>
</dbReference>
<sequence length="544" mass="60525">MSEPQTETQVLIAGGGPTGLSAAAELNEHGIDTLIVEPRTYVSHTNPRAKLTNVRSMEHFRRWGVADDIREAANLPVDWSREVVFCTSLFGDELARFDNVFGQKESEQYAETAQQIPQYLVEDTLRESVREMPSVTLETGWRVESLEQDEDGVRATVESCIERQTISEGDRREISANYLLGCDGARSTVREQIGSSFEGDVNPRNNLGVVFRAPDLAERHHLGPAVHYWTLNSEIQGFMGRLDLEDKWWLIAVGVDDPNAVDPREIITKMVGDEVDAKVLTTDPWSARMLLVDESRNGRVFLVGDAAHLNPPWGGHGYNTGVGDAVDVGWKVAAVLNGWGGSELLETYEAERRDVHADVIDVSTENMQSSPADLISDELDDDDNVDEDAYEKIGQEIYEKKKLEFHSLGLVLGYRYDDSPIVLDGETPPPKSGTVEYYPTSYPGSRLPHAWLNDGRSIYDLLGSDLTLVRFDRNVDVAPFIAGAERAGVPLEVVDVDADEVAHEYKKPLVLVRPDQHVAWWGDRCPDDPAAVLERVSGQRVDRS</sequence>
<reference evidence="5 6" key="1">
    <citation type="submission" date="2018-10" db="EMBL/GenBank/DDBJ databases">
        <title>Natrarchaeobius chitinivorans gen. nov., sp. nov., and Natrarchaeobius haloalkaliphilus sp. nov., alkaliphilic, chitin-utilizing haloarchaea from hypersaline alkaline lakes.</title>
        <authorList>
            <person name="Sorokin D.Y."/>
            <person name="Elcheninov A.G."/>
            <person name="Kostrikina N.A."/>
            <person name="Bale N.J."/>
            <person name="Sinninghe Damste J.S."/>
            <person name="Khijniak T.V."/>
            <person name="Kublanov I.V."/>
            <person name="Toshchakov S.V."/>
        </authorList>
    </citation>
    <scope>NUCLEOTIDE SEQUENCE [LARGE SCALE GENOMIC DNA]</scope>
    <source>
        <strain evidence="5 6">AArcht7</strain>
    </source>
</reference>
<dbReference type="AlphaFoldDB" id="A0A3N6NR12"/>
<dbReference type="Gene3D" id="3.40.30.120">
    <property type="match status" value="1"/>
</dbReference>
<organism evidence="5 6">
    <name type="scientific">Natrarchaeobius chitinivorans</name>
    <dbReference type="NCBI Taxonomy" id="1679083"/>
    <lineage>
        <taxon>Archaea</taxon>
        <taxon>Methanobacteriati</taxon>
        <taxon>Methanobacteriota</taxon>
        <taxon>Stenosarchaea group</taxon>
        <taxon>Halobacteria</taxon>
        <taxon>Halobacteriales</taxon>
        <taxon>Natrialbaceae</taxon>
        <taxon>Natrarchaeobius</taxon>
    </lineage>
</organism>
<feature type="domain" description="FAD-binding" evidence="4">
    <location>
        <begin position="7"/>
        <end position="361"/>
    </location>
</feature>
<dbReference type="Gene3D" id="3.30.9.10">
    <property type="entry name" value="D-Amino Acid Oxidase, subunit A, domain 2"/>
    <property type="match status" value="1"/>
</dbReference>
<dbReference type="InterPro" id="IPR036188">
    <property type="entry name" value="FAD/NAD-bd_sf"/>
</dbReference>
<evidence type="ECO:0000313" key="5">
    <source>
        <dbReference type="EMBL" id="RQH02363.1"/>
    </source>
</evidence>
<dbReference type="Gene3D" id="3.50.50.60">
    <property type="entry name" value="FAD/NAD(P)-binding domain"/>
    <property type="match status" value="1"/>
</dbReference>
<dbReference type="Pfam" id="PF21274">
    <property type="entry name" value="Rng_hyd_C"/>
    <property type="match status" value="1"/>
</dbReference>
<dbReference type="GO" id="GO:0071949">
    <property type="term" value="F:FAD binding"/>
    <property type="evidence" value="ECO:0007669"/>
    <property type="project" value="InterPro"/>
</dbReference>
<keyword evidence="3" id="KW-0274">FAD</keyword>
<evidence type="ECO:0000256" key="3">
    <source>
        <dbReference type="ARBA" id="ARBA00022827"/>
    </source>
</evidence>